<dbReference type="InterPro" id="IPR029044">
    <property type="entry name" value="Nucleotide-diphossugar_trans"/>
</dbReference>
<dbReference type="InterPro" id="IPR000182">
    <property type="entry name" value="GNAT_dom"/>
</dbReference>
<sequence>MCRVLIRPLEELDAKTSYAWRNDPKIWEFTGSRPDREITEEIETEWILKALSDPTSKRFAILADDIYVGNIQLTHLNTEKPQYHIFIGDKSFWGKGVAKRATYQILYFASKVLKLTAVFLEVNNLNISAIKAYESCGFRQIEKKETGSIMSIMLDTLYKPTVSIFVMVYNHAKYLQECLDGLLIQDCDFDYEICVGEDCSLDESRVILQRYQSLYPGKFNLLLHEKNVGAVKNQNMLLDMCEGSYIAICEGDDYWTDPFKLQKQVDFLKSNNDCNLVYHRAMIYDEDDKVLVPENLGNHDVEGKRTLEELSTNGNFMHSPTVMFRNNINFSSELLSVVVGDYVLWFLNGEKGKFGFIPDYMAVYRMWNGSVWGKKSLFKQSYHWLLMLEKLINYTDSKLIRRKLIDQAVTVCERIGLTDLNANERNSFIMIVLRIKPVYIFTLFKRFIKSAF</sequence>
<dbReference type="SUPFAM" id="SSF53448">
    <property type="entry name" value="Nucleotide-diphospho-sugar transferases"/>
    <property type="match status" value="1"/>
</dbReference>
<accession>A0A0B8T0W4</accession>
<evidence type="ECO:0000313" key="2">
    <source>
        <dbReference type="EMBL" id="KGE14146.1"/>
    </source>
</evidence>
<dbReference type="PANTHER" id="PTHR43415">
    <property type="entry name" value="SPERMIDINE N(1)-ACETYLTRANSFERASE"/>
    <property type="match status" value="1"/>
</dbReference>
<dbReference type="Pfam" id="PF13302">
    <property type="entry name" value="Acetyltransf_3"/>
    <property type="match status" value="1"/>
</dbReference>
<dbReference type="eggNOG" id="COG1670">
    <property type="taxonomic scope" value="Bacteria"/>
</dbReference>
<reference evidence="2 3" key="2">
    <citation type="journal article" date="2015" name="PLoS ONE">
        <title>Whole-Genome Optical Mapping and Finished Genome Sequence of Sphingobacterium deserti sp. nov., a New Species Isolated from the Western Desert of China.</title>
        <authorList>
            <person name="Teng C."/>
            <person name="Zhou Z."/>
            <person name="Molnar I."/>
            <person name="Li X."/>
            <person name="Tang R."/>
            <person name="Chen M."/>
            <person name="Wang L."/>
            <person name="Su S."/>
            <person name="Zhang W."/>
            <person name="Lin M."/>
        </authorList>
    </citation>
    <scope>NUCLEOTIDE SEQUENCE [LARGE SCALE GENOMIC DNA]</scope>
    <source>
        <strain evidence="3">ACCC05744</strain>
    </source>
</reference>
<organism evidence="2 3">
    <name type="scientific">Sphingobacterium deserti</name>
    <dbReference type="NCBI Taxonomy" id="1229276"/>
    <lineage>
        <taxon>Bacteria</taxon>
        <taxon>Pseudomonadati</taxon>
        <taxon>Bacteroidota</taxon>
        <taxon>Sphingobacteriia</taxon>
        <taxon>Sphingobacteriales</taxon>
        <taxon>Sphingobacteriaceae</taxon>
        <taxon>Sphingobacterium</taxon>
    </lineage>
</organism>
<dbReference type="Gene3D" id="3.90.550.10">
    <property type="entry name" value="Spore Coat Polysaccharide Biosynthesis Protein SpsA, Chain A"/>
    <property type="match status" value="1"/>
</dbReference>
<evidence type="ECO:0000313" key="3">
    <source>
        <dbReference type="Proteomes" id="UP000031802"/>
    </source>
</evidence>
<dbReference type="PANTHER" id="PTHR43415:SF3">
    <property type="entry name" value="GNAT-FAMILY ACETYLTRANSFERASE"/>
    <property type="match status" value="1"/>
</dbReference>
<protein>
    <submittedName>
        <fullName evidence="2">Glycosyl transferase family protein</fullName>
    </submittedName>
</protein>
<evidence type="ECO:0000259" key="1">
    <source>
        <dbReference type="PROSITE" id="PS51186"/>
    </source>
</evidence>
<dbReference type="OrthoDB" id="9815829at2"/>
<proteinExistence type="predicted"/>
<dbReference type="STRING" id="1229276.DI53_1976"/>
<dbReference type="Pfam" id="PF00535">
    <property type="entry name" value="Glycos_transf_2"/>
    <property type="match status" value="1"/>
</dbReference>
<dbReference type="Gene3D" id="3.40.630.30">
    <property type="match status" value="1"/>
</dbReference>
<dbReference type="Proteomes" id="UP000031802">
    <property type="component" value="Unassembled WGS sequence"/>
</dbReference>
<dbReference type="SUPFAM" id="SSF55729">
    <property type="entry name" value="Acyl-CoA N-acyltransferases (Nat)"/>
    <property type="match status" value="1"/>
</dbReference>
<keyword evidence="3" id="KW-1185">Reference proteome</keyword>
<dbReference type="PROSITE" id="PS51186">
    <property type="entry name" value="GNAT"/>
    <property type="match status" value="1"/>
</dbReference>
<dbReference type="InterPro" id="IPR001173">
    <property type="entry name" value="Glyco_trans_2-like"/>
</dbReference>
<comment type="caution">
    <text evidence="2">The sequence shown here is derived from an EMBL/GenBank/DDBJ whole genome shotgun (WGS) entry which is preliminary data.</text>
</comment>
<dbReference type="AlphaFoldDB" id="A0A0B8T0W4"/>
<dbReference type="eggNOG" id="COG0463">
    <property type="taxonomic scope" value="Bacteria"/>
</dbReference>
<dbReference type="GO" id="GO:0016747">
    <property type="term" value="F:acyltransferase activity, transferring groups other than amino-acyl groups"/>
    <property type="evidence" value="ECO:0007669"/>
    <property type="project" value="InterPro"/>
</dbReference>
<gene>
    <name evidence="2" type="ORF">DI53_1976</name>
</gene>
<dbReference type="PATRIC" id="fig|1229276.3.peg.2037"/>
<feature type="domain" description="N-acetyltransferase" evidence="1">
    <location>
        <begin position="4"/>
        <end position="155"/>
    </location>
</feature>
<dbReference type="InterPro" id="IPR016181">
    <property type="entry name" value="Acyl_CoA_acyltransferase"/>
</dbReference>
<name>A0A0B8T0W4_9SPHI</name>
<keyword evidence="2" id="KW-0808">Transferase</keyword>
<dbReference type="EMBL" id="JJMU01000029">
    <property type="protein sequence ID" value="KGE14146.1"/>
    <property type="molecule type" value="Genomic_DNA"/>
</dbReference>
<reference evidence="3" key="1">
    <citation type="submission" date="2014-04" db="EMBL/GenBank/DDBJ databases">
        <title>Whole-Genome optical mapping and complete genome sequence of Sphingobacterium deserti sp. nov., a new spaces isolated from desert in the west of China.</title>
        <authorList>
            <person name="Teng C."/>
            <person name="Zhou Z."/>
            <person name="Li X."/>
            <person name="Chen M."/>
            <person name="Lin M."/>
            <person name="Wang L."/>
            <person name="Su S."/>
            <person name="Zhang C."/>
            <person name="Zhang W."/>
        </authorList>
    </citation>
    <scope>NUCLEOTIDE SEQUENCE [LARGE SCALE GENOMIC DNA]</scope>
    <source>
        <strain evidence="3">ACCC05744</strain>
    </source>
</reference>